<comment type="caution">
    <text evidence="2">The sequence shown here is derived from an EMBL/GenBank/DDBJ whole genome shotgun (WGS) entry which is preliminary data.</text>
</comment>
<keyword evidence="3" id="KW-1185">Reference proteome</keyword>
<gene>
    <name evidence="2" type="ORF">ZIOFF_012947</name>
</gene>
<proteinExistence type="predicted"/>
<dbReference type="AlphaFoldDB" id="A0A8J5LPK3"/>
<dbReference type="Gene3D" id="2.60.260.20">
    <property type="entry name" value="Urease metallochaperone UreE, N-terminal domain"/>
    <property type="match status" value="1"/>
</dbReference>
<organism evidence="2 3">
    <name type="scientific">Zingiber officinale</name>
    <name type="common">Ginger</name>
    <name type="synonym">Amomum zingiber</name>
    <dbReference type="NCBI Taxonomy" id="94328"/>
    <lineage>
        <taxon>Eukaryota</taxon>
        <taxon>Viridiplantae</taxon>
        <taxon>Streptophyta</taxon>
        <taxon>Embryophyta</taxon>
        <taxon>Tracheophyta</taxon>
        <taxon>Spermatophyta</taxon>
        <taxon>Magnoliopsida</taxon>
        <taxon>Liliopsida</taxon>
        <taxon>Zingiberales</taxon>
        <taxon>Zingiberaceae</taxon>
        <taxon>Zingiber</taxon>
    </lineage>
</organism>
<evidence type="ECO:0000313" key="3">
    <source>
        <dbReference type="Proteomes" id="UP000734854"/>
    </source>
</evidence>
<feature type="region of interest" description="Disordered" evidence="1">
    <location>
        <begin position="24"/>
        <end position="48"/>
    </location>
</feature>
<evidence type="ECO:0000313" key="2">
    <source>
        <dbReference type="EMBL" id="KAG6523094.1"/>
    </source>
</evidence>
<accession>A0A8J5LPK3</accession>
<dbReference type="InterPro" id="IPR027629">
    <property type="entry name" value="DevT-like"/>
</dbReference>
<evidence type="ECO:0000256" key="1">
    <source>
        <dbReference type="SAM" id="MobiDB-lite"/>
    </source>
</evidence>
<dbReference type="EMBL" id="JACMSC010000004">
    <property type="protein sequence ID" value="KAG6523094.1"/>
    <property type="molecule type" value="Genomic_DNA"/>
</dbReference>
<dbReference type="Proteomes" id="UP000734854">
    <property type="component" value="Unassembled WGS sequence"/>
</dbReference>
<dbReference type="PANTHER" id="PTHR35769:SF2">
    <property type="entry name" value="CALCINEURIN-LIKE METALLO-PHOSPHOESTERASE SUPERFAMILY PROTEIN"/>
    <property type="match status" value="1"/>
</dbReference>
<dbReference type="PANTHER" id="PTHR35769">
    <property type="entry name" value="CALCINEURIN-LIKE METALLO-PHOSPHOESTERASE SUPERFAMILY PROTEIN"/>
    <property type="match status" value="1"/>
</dbReference>
<protein>
    <submittedName>
        <fullName evidence="2">Uncharacterized protein</fullName>
    </submittedName>
</protein>
<reference evidence="2 3" key="1">
    <citation type="submission" date="2020-08" db="EMBL/GenBank/DDBJ databases">
        <title>Plant Genome Project.</title>
        <authorList>
            <person name="Zhang R.-G."/>
        </authorList>
    </citation>
    <scope>NUCLEOTIDE SEQUENCE [LARGE SCALE GENOMIC DNA]</scope>
    <source>
        <tissue evidence="2">Rhizome</tissue>
    </source>
</reference>
<name>A0A8J5LPK3_ZINOF</name>
<sequence length="87" mass="10187">MLEKQLSCSLEELYNETTKKMKISRETLDASGRRHRRENQRKEKEEEAGDFGYENVELVRSISNLKLPKAVILGNHDSWTTQTFSEK</sequence>